<dbReference type="GO" id="GO:0004497">
    <property type="term" value="F:monooxygenase activity"/>
    <property type="evidence" value="ECO:0007669"/>
    <property type="project" value="UniProtKB-KW"/>
</dbReference>
<dbReference type="Pfam" id="PF03992">
    <property type="entry name" value="ABM"/>
    <property type="match status" value="1"/>
</dbReference>
<dbReference type="RefSeq" id="WP_349298222.1">
    <property type="nucleotide sequence ID" value="NZ_JBEDNQ010000004.1"/>
</dbReference>
<dbReference type="Proteomes" id="UP001494902">
    <property type="component" value="Unassembled WGS sequence"/>
</dbReference>
<dbReference type="InterPro" id="IPR011008">
    <property type="entry name" value="Dimeric_a/b-barrel"/>
</dbReference>
<proteinExistence type="predicted"/>
<dbReference type="Gene3D" id="3.30.70.100">
    <property type="match status" value="1"/>
</dbReference>
<dbReference type="InterPro" id="IPR007138">
    <property type="entry name" value="ABM_dom"/>
</dbReference>
<dbReference type="PROSITE" id="PS51725">
    <property type="entry name" value="ABM"/>
    <property type="match status" value="1"/>
</dbReference>
<evidence type="ECO:0000259" key="1">
    <source>
        <dbReference type="PROSITE" id="PS51725"/>
    </source>
</evidence>
<comment type="caution">
    <text evidence="2">The sequence shown here is derived from an EMBL/GenBank/DDBJ whole genome shotgun (WGS) entry which is preliminary data.</text>
</comment>
<sequence>MIIVAGHLIVDPAKRDAYLSTCTEAVRAARSAPGCLDFSLTPDLLDDSRVNVFERWESPQHVAAFRGEGPGEDQQAALRGGSVAEYDVGGTRPLLGG</sequence>
<accession>A0ABV1K9K1</accession>
<dbReference type="SUPFAM" id="SSF54909">
    <property type="entry name" value="Dimeric alpha+beta barrel"/>
    <property type="match status" value="1"/>
</dbReference>
<evidence type="ECO:0000313" key="2">
    <source>
        <dbReference type="EMBL" id="MEQ3551156.1"/>
    </source>
</evidence>
<keyword evidence="2" id="KW-0560">Oxidoreductase</keyword>
<evidence type="ECO:0000313" key="3">
    <source>
        <dbReference type="Proteomes" id="UP001494902"/>
    </source>
</evidence>
<organism evidence="2 3">
    <name type="scientific">Pseudonocardia nematodicida</name>
    <dbReference type="NCBI Taxonomy" id="1206997"/>
    <lineage>
        <taxon>Bacteria</taxon>
        <taxon>Bacillati</taxon>
        <taxon>Actinomycetota</taxon>
        <taxon>Actinomycetes</taxon>
        <taxon>Pseudonocardiales</taxon>
        <taxon>Pseudonocardiaceae</taxon>
        <taxon>Pseudonocardia</taxon>
    </lineage>
</organism>
<reference evidence="2 3" key="1">
    <citation type="submission" date="2024-03" db="EMBL/GenBank/DDBJ databases">
        <title>Draft genome sequence of Pseudonocardia nematodicida JCM 31783.</title>
        <authorList>
            <person name="Butdee W."/>
            <person name="Duangmal K."/>
        </authorList>
    </citation>
    <scope>NUCLEOTIDE SEQUENCE [LARGE SCALE GENOMIC DNA]</scope>
    <source>
        <strain evidence="2 3">JCM 31783</strain>
    </source>
</reference>
<dbReference type="EMBL" id="JBEDNQ010000004">
    <property type="protein sequence ID" value="MEQ3551156.1"/>
    <property type="molecule type" value="Genomic_DNA"/>
</dbReference>
<keyword evidence="3" id="KW-1185">Reference proteome</keyword>
<gene>
    <name evidence="2" type="ORF">WIS52_11805</name>
</gene>
<protein>
    <submittedName>
        <fullName evidence="2">Antibiotic biosynthesis monooxygenase family protein</fullName>
    </submittedName>
</protein>
<keyword evidence="2" id="KW-0503">Monooxygenase</keyword>
<feature type="domain" description="ABM" evidence="1">
    <location>
        <begin position="2"/>
        <end position="94"/>
    </location>
</feature>
<name>A0ABV1K9K1_9PSEU</name>